<comment type="function">
    <text evidence="1">Involved in the transposition of the insertion sequence.</text>
</comment>
<dbReference type="InterPro" id="IPR001584">
    <property type="entry name" value="Integrase_cat-core"/>
</dbReference>
<dbReference type="InterPro" id="IPR025948">
    <property type="entry name" value="HTH-like_dom"/>
</dbReference>
<sequence>MRAQNYRVESICTVLSERGVKVAQRTYRTWKPAPPSERVVTDAYLTNALLGTIDTAEGLYGRRKMTAHLRRNGYQVAACTVDRLMSDEGLSSIVRGRRHRTTIPGGKNSRRAPDLLDRDFTAEAPNRKWVTDFTYCRTWAGFVYVAFVIDCFSRAIVGWHAATVKEPAMVTTALKMSCGAETTAAMP</sequence>
<dbReference type="STRING" id="168276.SAMN05444580_11924"/>
<name>A0A1G7DF56_9NOCA</name>
<dbReference type="PROSITE" id="PS50994">
    <property type="entry name" value="INTEGRASE"/>
    <property type="match status" value="1"/>
</dbReference>
<dbReference type="Gene3D" id="3.30.420.10">
    <property type="entry name" value="Ribonuclease H-like superfamily/Ribonuclease H"/>
    <property type="match status" value="1"/>
</dbReference>
<dbReference type="GO" id="GO:0015074">
    <property type="term" value="P:DNA integration"/>
    <property type="evidence" value="ECO:0007669"/>
    <property type="project" value="InterPro"/>
</dbReference>
<dbReference type="Pfam" id="PF13276">
    <property type="entry name" value="HTH_21"/>
    <property type="match status" value="1"/>
</dbReference>
<dbReference type="EMBL" id="FNAB01000019">
    <property type="protein sequence ID" value="SDE50234.1"/>
    <property type="molecule type" value="Genomic_DNA"/>
</dbReference>
<reference evidence="3 4" key="1">
    <citation type="submission" date="2016-10" db="EMBL/GenBank/DDBJ databases">
        <authorList>
            <person name="de Groot N.N."/>
        </authorList>
    </citation>
    <scope>NUCLEOTIDE SEQUENCE [LARGE SCALE GENOMIC DNA]</scope>
    <source>
        <strain evidence="3 4">JCM 11308</strain>
    </source>
</reference>
<proteinExistence type="predicted"/>
<dbReference type="Pfam" id="PF00665">
    <property type="entry name" value="rve"/>
    <property type="match status" value="1"/>
</dbReference>
<organism evidence="3 4">
    <name type="scientific">Rhodococcus tukisamuensis</name>
    <dbReference type="NCBI Taxonomy" id="168276"/>
    <lineage>
        <taxon>Bacteria</taxon>
        <taxon>Bacillati</taxon>
        <taxon>Actinomycetota</taxon>
        <taxon>Actinomycetes</taxon>
        <taxon>Mycobacteriales</taxon>
        <taxon>Nocardiaceae</taxon>
        <taxon>Rhodococcus</taxon>
    </lineage>
</organism>
<dbReference type="AlphaFoldDB" id="A0A1G7DF56"/>
<evidence type="ECO:0000259" key="2">
    <source>
        <dbReference type="PROSITE" id="PS50994"/>
    </source>
</evidence>
<gene>
    <name evidence="3" type="ORF">SAMN05444580_11924</name>
</gene>
<dbReference type="InterPro" id="IPR012337">
    <property type="entry name" value="RNaseH-like_sf"/>
</dbReference>
<keyword evidence="4" id="KW-1185">Reference proteome</keyword>
<dbReference type="GO" id="GO:0003676">
    <property type="term" value="F:nucleic acid binding"/>
    <property type="evidence" value="ECO:0007669"/>
    <property type="project" value="InterPro"/>
</dbReference>
<dbReference type="InterPro" id="IPR050900">
    <property type="entry name" value="Transposase_IS3/IS150/IS904"/>
</dbReference>
<evidence type="ECO:0000313" key="4">
    <source>
        <dbReference type="Proteomes" id="UP000199417"/>
    </source>
</evidence>
<accession>A0A1G7DF56</accession>
<dbReference type="SUPFAM" id="SSF53098">
    <property type="entry name" value="Ribonuclease H-like"/>
    <property type="match status" value="1"/>
</dbReference>
<dbReference type="PANTHER" id="PTHR46889">
    <property type="entry name" value="TRANSPOSASE INSF FOR INSERTION SEQUENCE IS3B-RELATED"/>
    <property type="match status" value="1"/>
</dbReference>
<protein>
    <submittedName>
        <fullName evidence="3">Integrase core domain-containing protein</fullName>
    </submittedName>
</protein>
<dbReference type="InterPro" id="IPR036397">
    <property type="entry name" value="RNaseH_sf"/>
</dbReference>
<dbReference type="PANTHER" id="PTHR46889:SF4">
    <property type="entry name" value="TRANSPOSASE INSO FOR INSERTION SEQUENCE ELEMENT IS911B-RELATED"/>
    <property type="match status" value="1"/>
</dbReference>
<dbReference type="Proteomes" id="UP000199417">
    <property type="component" value="Unassembled WGS sequence"/>
</dbReference>
<evidence type="ECO:0000313" key="3">
    <source>
        <dbReference type="EMBL" id="SDE50234.1"/>
    </source>
</evidence>
<feature type="domain" description="Integrase catalytic" evidence="2">
    <location>
        <begin position="121"/>
        <end position="187"/>
    </location>
</feature>
<evidence type="ECO:0000256" key="1">
    <source>
        <dbReference type="ARBA" id="ARBA00002286"/>
    </source>
</evidence>